<dbReference type="Proteomes" id="UP000542742">
    <property type="component" value="Unassembled WGS sequence"/>
</dbReference>
<feature type="transmembrane region" description="Helical" evidence="1">
    <location>
        <begin position="134"/>
        <end position="153"/>
    </location>
</feature>
<evidence type="ECO:0000256" key="2">
    <source>
        <dbReference type="SAM" id="SignalP"/>
    </source>
</evidence>
<keyword evidence="1" id="KW-0472">Membrane</keyword>
<feature type="transmembrane region" description="Helical" evidence="1">
    <location>
        <begin position="160"/>
        <end position="179"/>
    </location>
</feature>
<evidence type="ECO:0000256" key="1">
    <source>
        <dbReference type="SAM" id="Phobius"/>
    </source>
</evidence>
<dbReference type="AlphaFoldDB" id="A0A7W7CRC4"/>
<evidence type="ECO:0000313" key="4">
    <source>
        <dbReference type="Proteomes" id="UP000542742"/>
    </source>
</evidence>
<gene>
    <name evidence="3" type="ORF">BKA14_003448</name>
</gene>
<feature type="signal peptide" evidence="2">
    <location>
        <begin position="1"/>
        <end position="32"/>
    </location>
</feature>
<feature type="transmembrane region" description="Helical" evidence="1">
    <location>
        <begin position="56"/>
        <end position="74"/>
    </location>
</feature>
<feature type="transmembrane region" description="Helical" evidence="1">
    <location>
        <begin position="185"/>
        <end position="203"/>
    </location>
</feature>
<feature type="chain" id="PRO_5039609603" description="DUF4386 family protein" evidence="2">
    <location>
        <begin position="33"/>
        <end position="222"/>
    </location>
</feature>
<feature type="transmembrane region" description="Helical" evidence="1">
    <location>
        <begin position="83"/>
        <end position="103"/>
    </location>
</feature>
<accession>A0A7W7CRC4</accession>
<evidence type="ECO:0008006" key="5">
    <source>
        <dbReference type="Google" id="ProtNLM"/>
    </source>
</evidence>
<keyword evidence="2" id="KW-0732">Signal</keyword>
<organism evidence="3 4">
    <name type="scientific">Paractinoplanes abujensis</name>
    <dbReference type="NCBI Taxonomy" id="882441"/>
    <lineage>
        <taxon>Bacteria</taxon>
        <taxon>Bacillati</taxon>
        <taxon>Actinomycetota</taxon>
        <taxon>Actinomycetes</taxon>
        <taxon>Micromonosporales</taxon>
        <taxon>Micromonosporaceae</taxon>
        <taxon>Paractinoplanes</taxon>
    </lineage>
</organism>
<sequence length="222" mass="22651">MTNTMIRKCAGGAFIAAPLLLAGGMLTSPPQAGDAPADYVKSLGDDFGLTVLSANLFHYGWVLLALALPAVLTLPRGRQGRRFTAVAVVLAMFGTIQMSGMLLSDWFNGAAATTVPLPQASRIFEIVSGEPSMAIWRLTAIGLSLAGLPLVMAGLARAGVLGWWAAPVVALPVVAAPIVGGALGSLVGLVCFAPLILVGLRLIQRSTPAVAAAEQEAVAAPA</sequence>
<protein>
    <recommendedName>
        <fullName evidence="5">DUF4386 family protein</fullName>
    </recommendedName>
</protein>
<dbReference type="RefSeq" id="WP_184951934.1">
    <property type="nucleotide sequence ID" value="NZ_BOMC01000080.1"/>
</dbReference>
<keyword evidence="4" id="KW-1185">Reference proteome</keyword>
<name>A0A7W7CRC4_9ACTN</name>
<reference evidence="3 4" key="1">
    <citation type="submission" date="2020-08" db="EMBL/GenBank/DDBJ databases">
        <title>Sequencing the genomes of 1000 actinobacteria strains.</title>
        <authorList>
            <person name="Klenk H.-P."/>
        </authorList>
    </citation>
    <scope>NUCLEOTIDE SEQUENCE [LARGE SCALE GENOMIC DNA]</scope>
    <source>
        <strain evidence="3 4">DSM 45518</strain>
    </source>
</reference>
<proteinExistence type="predicted"/>
<evidence type="ECO:0000313" key="3">
    <source>
        <dbReference type="EMBL" id="MBB4693300.1"/>
    </source>
</evidence>
<dbReference type="EMBL" id="JACHMF010000001">
    <property type="protein sequence ID" value="MBB4693300.1"/>
    <property type="molecule type" value="Genomic_DNA"/>
</dbReference>
<keyword evidence="1" id="KW-1133">Transmembrane helix</keyword>
<keyword evidence="1" id="KW-0812">Transmembrane</keyword>
<comment type="caution">
    <text evidence="3">The sequence shown here is derived from an EMBL/GenBank/DDBJ whole genome shotgun (WGS) entry which is preliminary data.</text>
</comment>